<dbReference type="CDD" id="cd01293">
    <property type="entry name" value="Bact_CD"/>
    <property type="match status" value="1"/>
</dbReference>
<evidence type="ECO:0000313" key="4">
    <source>
        <dbReference type="EMBL" id="TQV76139.1"/>
    </source>
</evidence>
<dbReference type="PANTHER" id="PTHR32027:SF0">
    <property type="entry name" value="CYTOSINE DEAMINASE"/>
    <property type="match status" value="1"/>
</dbReference>
<dbReference type="Gene3D" id="3.20.20.140">
    <property type="entry name" value="Metal-dependent hydrolases"/>
    <property type="match status" value="1"/>
</dbReference>
<evidence type="ECO:0000256" key="1">
    <source>
        <dbReference type="ARBA" id="ARBA00022723"/>
    </source>
</evidence>
<dbReference type="AlphaFoldDB" id="A0A545TFZ0"/>
<accession>A0A545TFZ0</accession>
<dbReference type="InterPro" id="IPR011059">
    <property type="entry name" value="Metal-dep_hydrolase_composite"/>
</dbReference>
<dbReference type="GO" id="GO:0004131">
    <property type="term" value="F:cytosine deaminase activity"/>
    <property type="evidence" value="ECO:0007669"/>
    <property type="project" value="UniProtKB-EC"/>
</dbReference>
<dbReference type="GO" id="GO:0006209">
    <property type="term" value="P:cytosine catabolic process"/>
    <property type="evidence" value="ECO:0007669"/>
    <property type="project" value="TreeGrafter"/>
</dbReference>
<evidence type="ECO:0000313" key="5">
    <source>
        <dbReference type="Proteomes" id="UP000315252"/>
    </source>
</evidence>
<feature type="domain" description="Amidohydrolase 3" evidence="3">
    <location>
        <begin position="387"/>
        <end position="597"/>
    </location>
</feature>
<dbReference type="InterPro" id="IPR052349">
    <property type="entry name" value="Metallo-hydrolase_Enzymes"/>
</dbReference>
<dbReference type="InterPro" id="IPR032466">
    <property type="entry name" value="Metal_Hydrolase"/>
</dbReference>
<keyword evidence="2 4" id="KW-0378">Hydrolase</keyword>
<dbReference type="SUPFAM" id="SSF51556">
    <property type="entry name" value="Metallo-dependent hydrolases"/>
    <property type="match status" value="1"/>
</dbReference>
<sequence>MGGNQFLSFCCHPAGYANYRHRAADPDLCGQHPSGPADLCLDRRLFSNPLQHDPGSEFGRSQSAQSIPALRRLALANALAPAASRRHALLPGWPEDRRRIGLDRCDRRGIRRRLGRARRGTGLPHSGIRLPPQHSTHVRRTAADLRNRYSDFSDLQPAVPSDAEKVARKRHKAGELIVREKAEQQHTWITNAKLPVALLEPDTALDLQSADPEGLISADIRIEGSRIAEITPPARRQGKEQIDQREGMILPCFVDMHTHIDKGHIWPRKPNPDGTFDGALSAVLEDREVNWDAADVRRRMDFSLRCAYAHGTAALRTHLDSSDPQHKISWPLFAEMREEWAGRIDLQAASILGIDRFLEGFGPELADQVAACGGILGAVTFMMPGLDEALDIIFQLAADRGLDLDFHSDESLDPESRSLRHVAEAAIRNDFPGRVVCGHCCSIAYQPPEEAEACLDLLLEAKIAIVSLPMCNMYLQDRAEQRTPHARGVTLLREMRNWGIPVAVASDNTRDPFYGYGDLDGLEVLREAIRILQLDCPVREWVSVMTRWPADIIGRPDLGRLAVGGPADLLLFDGRNYSELLSRPESGRRVIRSGRIIDSSLPDYRELDDLMTGKSLKGAA</sequence>
<organism evidence="4 5">
    <name type="scientific">Denitrobaculum tricleocarpae</name>
    <dbReference type="NCBI Taxonomy" id="2591009"/>
    <lineage>
        <taxon>Bacteria</taxon>
        <taxon>Pseudomonadati</taxon>
        <taxon>Pseudomonadota</taxon>
        <taxon>Alphaproteobacteria</taxon>
        <taxon>Rhodospirillales</taxon>
        <taxon>Rhodospirillaceae</taxon>
        <taxon>Denitrobaculum</taxon>
    </lineage>
</organism>
<dbReference type="GO" id="GO:0046872">
    <property type="term" value="F:metal ion binding"/>
    <property type="evidence" value="ECO:0007669"/>
    <property type="project" value="UniProtKB-KW"/>
</dbReference>
<name>A0A545TFZ0_9PROT</name>
<protein>
    <submittedName>
        <fullName evidence="4">Cytosine deaminase</fullName>
        <ecNumber evidence="4">3.5.4.1</ecNumber>
    </submittedName>
</protein>
<dbReference type="NCBIfam" id="NF005759">
    <property type="entry name" value="PRK07583.1"/>
    <property type="match status" value="1"/>
</dbReference>
<dbReference type="OrthoDB" id="9815027at2"/>
<dbReference type="Gene3D" id="2.30.40.10">
    <property type="entry name" value="Urease, subunit C, domain 1"/>
    <property type="match status" value="1"/>
</dbReference>
<dbReference type="EC" id="3.5.4.1" evidence="4"/>
<dbReference type="SUPFAM" id="SSF51338">
    <property type="entry name" value="Composite domain of metallo-dependent hydrolases"/>
    <property type="match status" value="1"/>
</dbReference>
<evidence type="ECO:0000259" key="3">
    <source>
        <dbReference type="Pfam" id="PF07969"/>
    </source>
</evidence>
<dbReference type="GO" id="GO:0035888">
    <property type="term" value="F:isoguanine deaminase activity"/>
    <property type="evidence" value="ECO:0007669"/>
    <property type="project" value="TreeGrafter"/>
</dbReference>
<dbReference type="Proteomes" id="UP000315252">
    <property type="component" value="Unassembled WGS sequence"/>
</dbReference>
<dbReference type="Pfam" id="PF07969">
    <property type="entry name" value="Amidohydro_3"/>
    <property type="match status" value="1"/>
</dbReference>
<dbReference type="EMBL" id="VHSH01000008">
    <property type="protein sequence ID" value="TQV76139.1"/>
    <property type="molecule type" value="Genomic_DNA"/>
</dbReference>
<gene>
    <name evidence="4" type="ORF">FKG95_21075</name>
</gene>
<reference evidence="4 5" key="1">
    <citation type="submission" date="2019-06" db="EMBL/GenBank/DDBJ databases">
        <title>Whole genome sequence for Rhodospirillaceae sp. R148.</title>
        <authorList>
            <person name="Wang G."/>
        </authorList>
    </citation>
    <scope>NUCLEOTIDE SEQUENCE [LARGE SCALE GENOMIC DNA]</scope>
    <source>
        <strain evidence="4 5">R148</strain>
    </source>
</reference>
<dbReference type="PANTHER" id="PTHR32027">
    <property type="entry name" value="CYTOSINE DEAMINASE"/>
    <property type="match status" value="1"/>
</dbReference>
<dbReference type="FunFam" id="3.20.20.140:FF:000019">
    <property type="entry name" value="Cytosine deaminase"/>
    <property type="match status" value="1"/>
</dbReference>
<comment type="caution">
    <text evidence="4">The sequence shown here is derived from an EMBL/GenBank/DDBJ whole genome shotgun (WGS) entry which is preliminary data.</text>
</comment>
<evidence type="ECO:0000256" key="2">
    <source>
        <dbReference type="ARBA" id="ARBA00022801"/>
    </source>
</evidence>
<proteinExistence type="predicted"/>
<keyword evidence="5" id="KW-1185">Reference proteome</keyword>
<dbReference type="InterPro" id="IPR013108">
    <property type="entry name" value="Amidohydro_3"/>
</dbReference>
<keyword evidence="1" id="KW-0479">Metal-binding</keyword>